<keyword evidence="3" id="KW-1185">Reference proteome</keyword>
<dbReference type="RefSeq" id="WP_289895295.1">
    <property type="nucleotide sequence ID" value="NZ_JBHRXE010000012.1"/>
</dbReference>
<organism evidence="2 3">
    <name type="scientific">Paracoccus simplex</name>
    <dbReference type="NCBI Taxonomy" id="2086346"/>
    <lineage>
        <taxon>Bacteria</taxon>
        <taxon>Pseudomonadati</taxon>
        <taxon>Pseudomonadota</taxon>
        <taxon>Alphaproteobacteria</taxon>
        <taxon>Rhodobacterales</taxon>
        <taxon>Paracoccaceae</taxon>
        <taxon>Paracoccus</taxon>
    </lineage>
</organism>
<dbReference type="Proteomes" id="UP001595596">
    <property type="component" value="Unassembled WGS sequence"/>
</dbReference>
<sequence>MRLLKVVAVLVLLILAGLAGYAYFGDMSSDPREMRMPVELDLGAETPVPAEPAEPAPGPEQDAAAQSAPQAAGTDAGQDDLD</sequence>
<comment type="caution">
    <text evidence="2">The sequence shown here is derived from an EMBL/GenBank/DDBJ whole genome shotgun (WGS) entry which is preliminary data.</text>
</comment>
<gene>
    <name evidence="2" type="ORF">ACFOMP_05870</name>
</gene>
<proteinExistence type="predicted"/>
<dbReference type="EMBL" id="JBHRXE010000012">
    <property type="protein sequence ID" value="MFC3568972.1"/>
    <property type="molecule type" value="Genomic_DNA"/>
</dbReference>
<evidence type="ECO:0000313" key="3">
    <source>
        <dbReference type="Proteomes" id="UP001595596"/>
    </source>
</evidence>
<protein>
    <submittedName>
        <fullName evidence="2">Uncharacterized protein</fullName>
    </submittedName>
</protein>
<reference evidence="3" key="1">
    <citation type="journal article" date="2019" name="Int. J. Syst. Evol. Microbiol.">
        <title>The Global Catalogue of Microorganisms (GCM) 10K type strain sequencing project: providing services to taxonomists for standard genome sequencing and annotation.</title>
        <authorList>
            <consortium name="The Broad Institute Genomics Platform"/>
            <consortium name="The Broad Institute Genome Sequencing Center for Infectious Disease"/>
            <person name="Wu L."/>
            <person name="Ma J."/>
        </authorList>
    </citation>
    <scope>NUCLEOTIDE SEQUENCE [LARGE SCALE GENOMIC DNA]</scope>
    <source>
        <strain evidence="3">VKM B-3226</strain>
    </source>
</reference>
<feature type="region of interest" description="Disordered" evidence="1">
    <location>
        <begin position="35"/>
        <end position="82"/>
    </location>
</feature>
<evidence type="ECO:0000256" key="1">
    <source>
        <dbReference type="SAM" id="MobiDB-lite"/>
    </source>
</evidence>
<accession>A0ABV7RY69</accession>
<feature type="compositionally biased region" description="Low complexity" evidence="1">
    <location>
        <begin position="59"/>
        <end position="72"/>
    </location>
</feature>
<name>A0ABV7RY69_9RHOB</name>
<evidence type="ECO:0000313" key="2">
    <source>
        <dbReference type="EMBL" id="MFC3568972.1"/>
    </source>
</evidence>
<feature type="compositionally biased region" description="Pro residues" evidence="1">
    <location>
        <begin position="49"/>
        <end position="58"/>
    </location>
</feature>